<feature type="compositionally biased region" description="Low complexity" evidence="1">
    <location>
        <begin position="320"/>
        <end position="329"/>
    </location>
</feature>
<dbReference type="AlphaFoldDB" id="A0A6A6TQ66"/>
<organism evidence="2 3">
    <name type="scientific">Lophiostoma macrostomum CBS 122681</name>
    <dbReference type="NCBI Taxonomy" id="1314788"/>
    <lineage>
        <taxon>Eukaryota</taxon>
        <taxon>Fungi</taxon>
        <taxon>Dikarya</taxon>
        <taxon>Ascomycota</taxon>
        <taxon>Pezizomycotina</taxon>
        <taxon>Dothideomycetes</taxon>
        <taxon>Pleosporomycetidae</taxon>
        <taxon>Pleosporales</taxon>
        <taxon>Lophiostomataceae</taxon>
        <taxon>Lophiostoma</taxon>
    </lineage>
</organism>
<reference evidence="2" key="1">
    <citation type="journal article" date="2020" name="Stud. Mycol.">
        <title>101 Dothideomycetes genomes: a test case for predicting lifestyles and emergence of pathogens.</title>
        <authorList>
            <person name="Haridas S."/>
            <person name="Albert R."/>
            <person name="Binder M."/>
            <person name="Bloem J."/>
            <person name="Labutti K."/>
            <person name="Salamov A."/>
            <person name="Andreopoulos B."/>
            <person name="Baker S."/>
            <person name="Barry K."/>
            <person name="Bills G."/>
            <person name="Bluhm B."/>
            <person name="Cannon C."/>
            <person name="Castanera R."/>
            <person name="Culley D."/>
            <person name="Daum C."/>
            <person name="Ezra D."/>
            <person name="Gonzalez J."/>
            <person name="Henrissat B."/>
            <person name="Kuo A."/>
            <person name="Liang C."/>
            <person name="Lipzen A."/>
            <person name="Lutzoni F."/>
            <person name="Magnuson J."/>
            <person name="Mondo S."/>
            <person name="Nolan M."/>
            <person name="Ohm R."/>
            <person name="Pangilinan J."/>
            <person name="Park H.-J."/>
            <person name="Ramirez L."/>
            <person name="Alfaro M."/>
            <person name="Sun H."/>
            <person name="Tritt A."/>
            <person name="Yoshinaga Y."/>
            <person name="Zwiers L.-H."/>
            <person name="Turgeon B."/>
            <person name="Goodwin S."/>
            <person name="Spatafora J."/>
            <person name="Crous P."/>
            <person name="Grigoriev I."/>
        </authorList>
    </citation>
    <scope>NUCLEOTIDE SEQUENCE</scope>
    <source>
        <strain evidence="2">CBS 122681</strain>
    </source>
</reference>
<evidence type="ECO:0000256" key="1">
    <source>
        <dbReference type="SAM" id="MobiDB-lite"/>
    </source>
</evidence>
<keyword evidence="3" id="KW-1185">Reference proteome</keyword>
<sequence length="603" mass="66515">MALQLMSPVLPGVKILVPESTGPQFAKWRRAVKGALIAKDVWGHCDGSKPMPMPESGPNFFSPVVSSNPQPQLLEERKAWMKQDRDVKQHIFLSIADDIKLEVFEVGPPLPPPSMTAQEMIEALDERFQGKLDFEEYHHAFCHFLNLHIDQFSSVEEFNVEFSATLEDLLDHGMPLDNVQACSAYFSKLRCTQNPWVAKKLKEWDTLSSPPQLKDLMKEYPPWMIIKPLKPTAQTSAPDSYSEDIMGKIKEVDEEESSDSDKSGRTTPSTASSHSRSSSTHSQEITVKASVEDLTDMRVFPVPTKKVVKKPSAIPKRLSPKVSLPKMSSSPPPLNRPLPPLPSELTSTRSTSPTPTPVKWEVTTSTPRATTPEPQPTVPLSQTPQLLLPENVHPALRGIGAAPTSNPANPPKPTTTSEKAQTPAPQTPPPTIQRPSSSHSPPTLAPLFQPAQLSFRPASSRGPSSTYKSVLDPKASMDTISTWPPGRSKSPLMRIDSSNSSTISLPLQGANEPEFRDTVMGGPGKHPAHIRAATLDFVPHKLDDSTDTLGELRSVGPFETSPPKSLMSRLSAELNDEDRKNRKRSWSFKGKLPRRRLEVQEMI</sequence>
<dbReference type="OrthoDB" id="3883943at2759"/>
<accession>A0A6A6TQ66</accession>
<dbReference type="EMBL" id="MU004291">
    <property type="protein sequence ID" value="KAF2661932.1"/>
    <property type="molecule type" value="Genomic_DNA"/>
</dbReference>
<feature type="compositionally biased region" description="Low complexity" evidence="1">
    <location>
        <begin position="265"/>
        <end position="282"/>
    </location>
</feature>
<proteinExistence type="predicted"/>
<feature type="compositionally biased region" description="Polar residues" evidence="1">
    <location>
        <begin position="496"/>
        <end position="505"/>
    </location>
</feature>
<protein>
    <submittedName>
        <fullName evidence="2">Uncharacterized protein</fullName>
    </submittedName>
</protein>
<feature type="region of interest" description="Disordered" evidence="1">
    <location>
        <begin position="307"/>
        <end position="526"/>
    </location>
</feature>
<evidence type="ECO:0000313" key="2">
    <source>
        <dbReference type="EMBL" id="KAF2661932.1"/>
    </source>
</evidence>
<feature type="compositionally biased region" description="Low complexity" evidence="1">
    <location>
        <begin position="343"/>
        <end position="353"/>
    </location>
</feature>
<gene>
    <name evidence="2" type="ORF">K491DRAFT_710357</name>
</gene>
<evidence type="ECO:0000313" key="3">
    <source>
        <dbReference type="Proteomes" id="UP000799324"/>
    </source>
</evidence>
<feature type="compositionally biased region" description="Pro residues" evidence="1">
    <location>
        <begin position="330"/>
        <end position="342"/>
    </location>
</feature>
<name>A0A6A6TQ66_9PLEO</name>
<feature type="region of interest" description="Disordered" evidence="1">
    <location>
        <begin position="252"/>
        <end position="289"/>
    </location>
</feature>
<feature type="region of interest" description="Disordered" evidence="1">
    <location>
        <begin position="546"/>
        <end position="568"/>
    </location>
</feature>
<dbReference type="Proteomes" id="UP000799324">
    <property type="component" value="Unassembled WGS sequence"/>
</dbReference>